<evidence type="ECO:0000313" key="2">
    <source>
        <dbReference type="EMBL" id="KAF3077039.1"/>
    </source>
</evidence>
<feature type="compositionally biased region" description="Basic and acidic residues" evidence="1">
    <location>
        <begin position="224"/>
        <end position="238"/>
    </location>
</feature>
<dbReference type="AlphaFoldDB" id="A0A9P5CIJ0"/>
<feature type="region of interest" description="Disordered" evidence="1">
    <location>
        <begin position="1"/>
        <end position="40"/>
    </location>
</feature>
<comment type="caution">
    <text evidence="2">The sequence shown here is derived from an EMBL/GenBank/DDBJ whole genome shotgun (WGS) entry which is preliminary data.</text>
</comment>
<accession>A0A9P5CIJ0</accession>
<dbReference type="EMBL" id="QLNT01000001">
    <property type="protein sequence ID" value="KAF3077039.1"/>
    <property type="molecule type" value="Genomic_DNA"/>
</dbReference>
<evidence type="ECO:0000256" key="1">
    <source>
        <dbReference type="SAM" id="MobiDB-lite"/>
    </source>
</evidence>
<dbReference type="PANTHER" id="PTHR38703:SF1">
    <property type="entry name" value="ALLERGEN"/>
    <property type="match status" value="1"/>
</dbReference>
<protein>
    <recommendedName>
        <fullName evidence="4">Allergen</fullName>
    </recommendedName>
</protein>
<feature type="region of interest" description="Disordered" evidence="1">
    <location>
        <begin position="202"/>
        <end position="238"/>
    </location>
</feature>
<proteinExistence type="predicted"/>
<evidence type="ECO:0000313" key="3">
    <source>
        <dbReference type="Proteomes" id="UP000801864"/>
    </source>
</evidence>
<gene>
    <name evidence="2" type="ORF">CFAM422_000692</name>
</gene>
<feature type="compositionally biased region" description="Basic and acidic residues" evidence="1">
    <location>
        <begin position="15"/>
        <end position="27"/>
    </location>
</feature>
<organism evidence="2 3">
    <name type="scientific">Trichoderma lentiforme</name>
    <dbReference type="NCBI Taxonomy" id="1567552"/>
    <lineage>
        <taxon>Eukaryota</taxon>
        <taxon>Fungi</taxon>
        <taxon>Dikarya</taxon>
        <taxon>Ascomycota</taxon>
        <taxon>Pezizomycotina</taxon>
        <taxon>Sordariomycetes</taxon>
        <taxon>Hypocreomycetidae</taxon>
        <taxon>Hypocreales</taxon>
        <taxon>Hypocreaceae</taxon>
        <taxon>Trichoderma</taxon>
    </lineage>
</organism>
<reference evidence="2 3" key="1">
    <citation type="submission" date="2018-06" db="EMBL/GenBank/DDBJ databases">
        <title>Genome analysis of cellulolytic fungus Trichoderma lentiforme CFAM-422.</title>
        <authorList>
            <person name="Steindorff A.S."/>
            <person name="Formighieri E.F."/>
            <person name="Midorikawa G.E.O."/>
            <person name="Tamietti M.S."/>
            <person name="Ramos E.Z."/>
            <person name="Silva A.S."/>
            <person name="Bon E.P.S."/>
            <person name="Mendes T.D."/>
            <person name="Damaso M.C.T."/>
            <person name="Favaro L.C.L."/>
        </authorList>
    </citation>
    <scope>NUCLEOTIDE SEQUENCE [LARGE SCALE GENOMIC DNA]</scope>
    <source>
        <strain evidence="2 3">CFAM-422</strain>
    </source>
</reference>
<name>A0A9P5CIJ0_9HYPO</name>
<keyword evidence="3" id="KW-1185">Reference proteome</keyword>
<sequence>MNKVKKAVGSLVSQDNRHDTTVDEETRQPVTSEHVRPQQQENIRTAVEKETHQDHHHTTVQPVNTKEVLFVYLGLAPWIPKLTYISSPEKHSHKVLPTEHKSFEHGNDKNVESYLSRDAEKYKDTSVVHKTTHESATEAPIFAGERVHHHVHEHVQPVIQKETIAPEVVHTTVPIHETHNAAAVHHGTKVLPAKTMEEFTGERGSLQSKGSHVTDEYEGCPTFDPKDLQKHSAEGMGK</sequence>
<evidence type="ECO:0008006" key="4">
    <source>
        <dbReference type="Google" id="ProtNLM"/>
    </source>
</evidence>
<dbReference type="Proteomes" id="UP000801864">
    <property type="component" value="Unassembled WGS sequence"/>
</dbReference>
<dbReference type="PANTHER" id="PTHR38703">
    <property type="entry name" value="CHROMOSOME 8, WHOLE GENOME SHOTGUN SEQUENCE"/>
    <property type="match status" value="1"/>
</dbReference>